<reference evidence="2 5" key="2">
    <citation type="submission" date="2020-08" db="EMBL/GenBank/DDBJ databases">
        <title>Sequencing the genomes of 1000 actinobacteria strains.</title>
        <authorList>
            <person name="Klenk H.-P."/>
        </authorList>
    </citation>
    <scope>NUCLEOTIDE SEQUENCE [LARGE SCALE GENOMIC DNA]</scope>
    <source>
        <strain evidence="2 5">DSM 22242</strain>
    </source>
</reference>
<dbReference type="RefSeq" id="WP_123185699.1">
    <property type="nucleotide sequence ID" value="NZ_CANSOV010000008.1"/>
</dbReference>
<dbReference type="PROSITE" id="PS51257">
    <property type="entry name" value="PROKAR_LIPOPROTEIN"/>
    <property type="match status" value="1"/>
</dbReference>
<feature type="chain" id="PRO_5038303561" evidence="1">
    <location>
        <begin position="24"/>
        <end position="388"/>
    </location>
</feature>
<proteinExistence type="predicted"/>
<evidence type="ECO:0000313" key="2">
    <source>
        <dbReference type="EMBL" id="MBB3171617.1"/>
    </source>
</evidence>
<dbReference type="SUPFAM" id="SSF50969">
    <property type="entry name" value="YVTN repeat-like/Quinoprotein amine dehydrogenase"/>
    <property type="match status" value="1"/>
</dbReference>
<organism evidence="2 5">
    <name type="scientific">Parvibacter caecicola</name>
    <dbReference type="NCBI Taxonomy" id="747645"/>
    <lineage>
        <taxon>Bacteria</taxon>
        <taxon>Bacillati</taxon>
        <taxon>Actinomycetota</taxon>
        <taxon>Coriobacteriia</taxon>
        <taxon>Coriobacteriales</taxon>
        <taxon>Coriobacteriaceae</taxon>
        <taxon>Parvibacter</taxon>
    </lineage>
</organism>
<dbReference type="AlphaFoldDB" id="A0A3N0AAA7"/>
<dbReference type="Proteomes" id="UP000530850">
    <property type="component" value="Unassembled WGS sequence"/>
</dbReference>
<dbReference type="InterPro" id="IPR011044">
    <property type="entry name" value="Quino_amine_DH_bsu"/>
</dbReference>
<gene>
    <name evidence="3" type="ORF">E5982_06840</name>
    <name evidence="2" type="ORF">FHR31_001437</name>
</gene>
<evidence type="ECO:0000313" key="4">
    <source>
        <dbReference type="Proteomes" id="UP000309454"/>
    </source>
</evidence>
<evidence type="ECO:0000313" key="5">
    <source>
        <dbReference type="Proteomes" id="UP000530850"/>
    </source>
</evidence>
<sequence>MRKALCTALALSLFALGACSPQAPTDSFEEAAPETPSASLPADDVMTAKEPARVPNSFTFDSALFSGKLTGCFYAQAGMLLVCADELYLYDTASGTVRARCSVPSQDFDVVPFEGGIVLTALGDTGAIAYIYDRELNLTESLSLEELVPDDPVVSPSCVATSSDGNQLAIAGLDALYLYDRPTGQLTTLLDITQGTGEAGIEMASLGGVAFTPDSNRVAFFGSGFPVQSADGTEGTPVWGTVGIDGGNPELTWLDAEDAEEMLRAGGRLFFPPTISHVDGSLPWVDAASAAAHRLDFSTSDEGRDGVYVSEQGKYVATAELGDALTVRVYAVDSGELLTTETIEVDDSRYVGRIPQVSILDDSQSAVVLLGCGIEEIDTAVSTFSFGA</sequence>
<dbReference type="Proteomes" id="UP000309454">
    <property type="component" value="Unassembled WGS sequence"/>
</dbReference>
<keyword evidence="1" id="KW-0732">Signal</keyword>
<evidence type="ECO:0000256" key="1">
    <source>
        <dbReference type="SAM" id="SignalP"/>
    </source>
</evidence>
<comment type="caution">
    <text evidence="2">The sequence shown here is derived from an EMBL/GenBank/DDBJ whole genome shotgun (WGS) entry which is preliminary data.</text>
</comment>
<feature type="signal peptide" evidence="1">
    <location>
        <begin position="1"/>
        <end position="23"/>
    </location>
</feature>
<keyword evidence="4" id="KW-1185">Reference proteome</keyword>
<dbReference type="EMBL" id="SSTM01000004">
    <property type="protein sequence ID" value="TJW10267.1"/>
    <property type="molecule type" value="Genomic_DNA"/>
</dbReference>
<evidence type="ECO:0000313" key="3">
    <source>
        <dbReference type="EMBL" id="TJW10267.1"/>
    </source>
</evidence>
<dbReference type="GeneID" id="93356998"/>
<accession>A0A3N0AAA7</accession>
<dbReference type="OrthoDB" id="9771007at2"/>
<dbReference type="InterPro" id="IPR015943">
    <property type="entry name" value="WD40/YVTN_repeat-like_dom_sf"/>
</dbReference>
<protein>
    <submittedName>
        <fullName evidence="2">Uncharacterized protein</fullName>
    </submittedName>
</protein>
<name>A0A3N0AAA7_9ACTN</name>
<reference evidence="3 4" key="1">
    <citation type="submission" date="2019-04" db="EMBL/GenBank/DDBJ databases">
        <title>Microbes associate with the intestines of laboratory mice.</title>
        <authorList>
            <person name="Navarre W."/>
            <person name="Wong E."/>
            <person name="Huang K.C."/>
            <person name="Tropini C."/>
            <person name="Ng K."/>
            <person name="Yu B."/>
        </authorList>
    </citation>
    <scope>NUCLEOTIDE SEQUENCE [LARGE SCALE GENOMIC DNA]</scope>
    <source>
        <strain evidence="3 4">NM48_B13</strain>
    </source>
</reference>
<dbReference type="Gene3D" id="2.130.10.10">
    <property type="entry name" value="YVTN repeat-like/Quinoprotein amine dehydrogenase"/>
    <property type="match status" value="1"/>
</dbReference>
<dbReference type="EMBL" id="JACHYA010000004">
    <property type="protein sequence ID" value="MBB3171617.1"/>
    <property type="molecule type" value="Genomic_DNA"/>
</dbReference>